<name>A3P5J9_BURP0</name>
<accession>A3P5J9</accession>
<sequence length="65" mass="6996">MRPPSDARGAAHRLPAPVVERAASRRACAVAAACRDTSPRDAPRTPAPRRERDGTAFLPHRGGRQ</sequence>
<dbReference type="EMBL" id="CP000573">
    <property type="protein sequence ID" value="ABN93179.1"/>
    <property type="molecule type" value="Genomic_DNA"/>
</dbReference>
<gene>
    <name evidence="2" type="ordered locus">BURPS1106A_A1575</name>
</gene>
<evidence type="ECO:0000313" key="3">
    <source>
        <dbReference type="Proteomes" id="UP000006738"/>
    </source>
</evidence>
<evidence type="ECO:0000313" key="2">
    <source>
        <dbReference type="EMBL" id="ABN93179.1"/>
    </source>
</evidence>
<reference evidence="3" key="1">
    <citation type="submission" date="2007-02" db="EMBL/GenBank/DDBJ databases">
        <authorList>
            <person name="DeShazer D."/>
            <person name="Woods D.E."/>
            <person name="Nierman W.C."/>
        </authorList>
    </citation>
    <scope>NUCLEOTIDE SEQUENCE [LARGE SCALE GENOMIC DNA]</scope>
    <source>
        <strain evidence="3">1106a</strain>
    </source>
</reference>
<dbReference type="HOGENOM" id="CLU_2841379_0_0_4"/>
<feature type="region of interest" description="Disordered" evidence="1">
    <location>
        <begin position="32"/>
        <end position="65"/>
    </location>
</feature>
<dbReference type="AlphaFoldDB" id="A3P5J9"/>
<evidence type="ECO:0000256" key="1">
    <source>
        <dbReference type="SAM" id="MobiDB-lite"/>
    </source>
</evidence>
<dbReference type="KEGG" id="bpl:BURPS1106A_A1575"/>
<dbReference type="Proteomes" id="UP000006738">
    <property type="component" value="Chromosome II"/>
</dbReference>
<proteinExistence type="predicted"/>
<feature type="compositionally biased region" description="Basic and acidic residues" evidence="1">
    <location>
        <begin position="37"/>
        <end position="54"/>
    </location>
</feature>
<organism evidence="2 3">
    <name type="scientific">Burkholderia pseudomallei (strain 1106a)</name>
    <dbReference type="NCBI Taxonomy" id="357348"/>
    <lineage>
        <taxon>Bacteria</taxon>
        <taxon>Pseudomonadati</taxon>
        <taxon>Pseudomonadota</taxon>
        <taxon>Betaproteobacteria</taxon>
        <taxon>Burkholderiales</taxon>
        <taxon>Burkholderiaceae</taxon>
        <taxon>Burkholderia</taxon>
        <taxon>pseudomallei group</taxon>
    </lineage>
</organism>
<protein>
    <submittedName>
        <fullName evidence="2">Uncharacterized protein</fullName>
    </submittedName>
</protein>